<reference evidence="2" key="1">
    <citation type="submission" date="2023-07" db="EMBL/GenBank/DDBJ databases">
        <authorList>
            <consortium name="CYATHOMIX"/>
        </authorList>
    </citation>
    <scope>NUCLEOTIDE SEQUENCE</scope>
    <source>
        <strain evidence="2">N/A</strain>
    </source>
</reference>
<gene>
    <name evidence="2" type="ORF">CYNAS_LOCUS15950</name>
</gene>
<organism evidence="2 3">
    <name type="scientific">Cylicocyclus nassatus</name>
    <name type="common">Nematode worm</name>
    <dbReference type="NCBI Taxonomy" id="53992"/>
    <lineage>
        <taxon>Eukaryota</taxon>
        <taxon>Metazoa</taxon>
        <taxon>Ecdysozoa</taxon>
        <taxon>Nematoda</taxon>
        <taxon>Chromadorea</taxon>
        <taxon>Rhabditida</taxon>
        <taxon>Rhabditina</taxon>
        <taxon>Rhabditomorpha</taxon>
        <taxon>Strongyloidea</taxon>
        <taxon>Strongylidae</taxon>
        <taxon>Cylicocyclus</taxon>
    </lineage>
</organism>
<dbReference type="Proteomes" id="UP001176961">
    <property type="component" value="Unassembled WGS sequence"/>
</dbReference>
<dbReference type="AlphaFoldDB" id="A0AA36MBY1"/>
<name>A0AA36MBY1_CYLNA</name>
<keyword evidence="3" id="KW-1185">Reference proteome</keyword>
<proteinExistence type="predicted"/>
<feature type="transmembrane region" description="Helical" evidence="1">
    <location>
        <begin position="328"/>
        <end position="352"/>
    </location>
</feature>
<accession>A0AA36MBY1</accession>
<evidence type="ECO:0000313" key="2">
    <source>
        <dbReference type="EMBL" id="CAJ0603967.1"/>
    </source>
</evidence>
<keyword evidence="1" id="KW-0472">Membrane</keyword>
<keyword evidence="1" id="KW-1133">Transmembrane helix</keyword>
<keyword evidence="1" id="KW-0812">Transmembrane</keyword>
<feature type="transmembrane region" description="Helical" evidence="1">
    <location>
        <begin position="206"/>
        <end position="226"/>
    </location>
</feature>
<dbReference type="EMBL" id="CATQJL010000305">
    <property type="protein sequence ID" value="CAJ0603967.1"/>
    <property type="molecule type" value="Genomic_DNA"/>
</dbReference>
<comment type="caution">
    <text evidence="2">The sequence shown here is derived from an EMBL/GenBank/DDBJ whole genome shotgun (WGS) entry which is preliminary data.</text>
</comment>
<sequence length="382" mass="43027">MRRTDVMGFERPPVTDGNVLSRTMSFPDIVMMTPVHVPRTNLKRQSSVRDIDHAGTVYYARRPLPRYTGARTLPRMEYDVGPYAFPENLATRRAEDTTVFGMMPRTNYRIPRSAIAEAIGNGQYTIEKIPVRSDGTPLPDATTAYLNDTIRQTQRIAPYTRQTTLAAPLAQEMKALSAEQQADEELSKKMQARALAANPHLGYQRVLFTLTKYPALIMTMIALWNITGRGQGMPKTDSENGAYYTSLITAGIVLFSQLILSFHHHNSYKTAKALSYMYHMSMVLAFCAAVIVIVLASVNFKNYQNNETPTTCKYQNNAPCYTNGERTAYLAVLVGCSSLIILFAIDTFFYGASGLSRMKKRLRDEYAKVRRESTYLNSGFQY</sequence>
<evidence type="ECO:0000313" key="3">
    <source>
        <dbReference type="Proteomes" id="UP001176961"/>
    </source>
</evidence>
<evidence type="ECO:0000256" key="1">
    <source>
        <dbReference type="SAM" id="Phobius"/>
    </source>
</evidence>
<feature type="transmembrane region" description="Helical" evidence="1">
    <location>
        <begin position="274"/>
        <end position="298"/>
    </location>
</feature>
<feature type="transmembrane region" description="Helical" evidence="1">
    <location>
        <begin position="241"/>
        <end position="262"/>
    </location>
</feature>
<protein>
    <submittedName>
        <fullName evidence="2">Uncharacterized protein</fullName>
    </submittedName>
</protein>